<gene>
    <name evidence="2" type="ORF">X801_04826</name>
</gene>
<organism evidence="2 3">
    <name type="scientific">Opisthorchis viverrini</name>
    <name type="common">Southeast Asian liver fluke</name>
    <dbReference type="NCBI Taxonomy" id="6198"/>
    <lineage>
        <taxon>Eukaryota</taxon>
        <taxon>Metazoa</taxon>
        <taxon>Spiralia</taxon>
        <taxon>Lophotrochozoa</taxon>
        <taxon>Platyhelminthes</taxon>
        <taxon>Trematoda</taxon>
        <taxon>Digenea</taxon>
        <taxon>Opisthorchiida</taxon>
        <taxon>Opisthorchiata</taxon>
        <taxon>Opisthorchiidae</taxon>
        <taxon>Opisthorchis</taxon>
    </lineage>
</organism>
<proteinExistence type="predicted"/>
<name>A0A1S8WXX5_OPIVI</name>
<dbReference type="EMBL" id="KV893429">
    <property type="protein sequence ID" value="OON19307.1"/>
    <property type="molecule type" value="Genomic_DNA"/>
</dbReference>
<protein>
    <submittedName>
        <fullName evidence="2">Uncharacterized protein</fullName>
    </submittedName>
</protein>
<accession>A0A1S8WXX5</accession>
<feature type="region of interest" description="Disordered" evidence="1">
    <location>
        <begin position="1"/>
        <end position="33"/>
    </location>
</feature>
<keyword evidence="3" id="KW-1185">Reference proteome</keyword>
<reference evidence="2 3" key="1">
    <citation type="submission" date="2015-03" db="EMBL/GenBank/DDBJ databases">
        <title>Draft genome of the nematode, Opisthorchis viverrini.</title>
        <authorList>
            <person name="Mitreva M."/>
        </authorList>
    </citation>
    <scope>NUCLEOTIDE SEQUENCE [LARGE SCALE GENOMIC DNA]</scope>
    <source>
        <strain evidence="2">Khon Kaen</strain>
    </source>
</reference>
<evidence type="ECO:0000256" key="1">
    <source>
        <dbReference type="SAM" id="MobiDB-lite"/>
    </source>
</evidence>
<dbReference type="AlphaFoldDB" id="A0A1S8WXX5"/>
<sequence>MPKQYETLRHSTNNPNFAAPTHHSETSNQKHIGQTQKCEPKKCYTNVQNVQKCFNTSAGSSGHGISFGFETIKVVNASAAQRSQGFRIGRCIFVIIALKYSELQPLWMNRLASTRESDHMLYKRAKRHKNPSSLTRYTKQCRQESTNNTCSALRNPGALSHESHICSLKTSIGDCESQANLTNEDVHPQ</sequence>
<dbReference type="Proteomes" id="UP000243686">
    <property type="component" value="Unassembled WGS sequence"/>
</dbReference>
<evidence type="ECO:0000313" key="3">
    <source>
        <dbReference type="Proteomes" id="UP000243686"/>
    </source>
</evidence>
<evidence type="ECO:0000313" key="2">
    <source>
        <dbReference type="EMBL" id="OON19307.1"/>
    </source>
</evidence>